<dbReference type="NCBIfam" id="TIGR00516">
    <property type="entry name" value="acpS"/>
    <property type="match status" value="1"/>
</dbReference>
<feature type="binding site" evidence="8">
    <location>
        <position position="83"/>
    </location>
    <ligand>
        <name>Mg(2+)</name>
        <dbReference type="ChEBI" id="CHEBI:18420"/>
    </ligand>
</feature>
<keyword evidence="2 8" id="KW-0808">Transferase</keyword>
<evidence type="ECO:0000256" key="2">
    <source>
        <dbReference type="ARBA" id="ARBA00022679"/>
    </source>
</evidence>
<comment type="function">
    <text evidence="8">Transfers the 4'-phosphopantetheine moiety from coenzyme A to a Ser of acyl-carrier-protein.</text>
</comment>
<evidence type="ECO:0000256" key="1">
    <source>
        <dbReference type="ARBA" id="ARBA00022516"/>
    </source>
</evidence>
<keyword evidence="6 8" id="KW-0443">Lipid metabolism</keyword>
<dbReference type="Pfam" id="PF01648">
    <property type="entry name" value="ACPS"/>
    <property type="match status" value="1"/>
</dbReference>
<reference evidence="10" key="1">
    <citation type="journal article" date="2020" name="mSystems">
        <title>Genome- and Community-Level Interaction Insights into Carbon Utilization and Element Cycling Functions of Hydrothermarchaeota in Hydrothermal Sediment.</title>
        <authorList>
            <person name="Zhou Z."/>
            <person name="Liu Y."/>
            <person name="Xu W."/>
            <person name="Pan J."/>
            <person name="Luo Z.H."/>
            <person name="Li M."/>
        </authorList>
    </citation>
    <scope>NUCLEOTIDE SEQUENCE [LARGE SCALE GENOMIC DNA]</scope>
    <source>
        <strain evidence="10">SpSt-222</strain>
    </source>
</reference>
<dbReference type="EC" id="2.7.8.7" evidence="8"/>
<comment type="catalytic activity">
    <reaction evidence="8">
        <text>apo-[ACP] + CoA = holo-[ACP] + adenosine 3',5'-bisphosphate + H(+)</text>
        <dbReference type="Rhea" id="RHEA:12068"/>
        <dbReference type="Rhea" id="RHEA-COMP:9685"/>
        <dbReference type="Rhea" id="RHEA-COMP:9690"/>
        <dbReference type="ChEBI" id="CHEBI:15378"/>
        <dbReference type="ChEBI" id="CHEBI:29999"/>
        <dbReference type="ChEBI" id="CHEBI:57287"/>
        <dbReference type="ChEBI" id="CHEBI:58343"/>
        <dbReference type="ChEBI" id="CHEBI:64479"/>
        <dbReference type="EC" id="2.7.8.7"/>
    </reaction>
</comment>
<comment type="similarity">
    <text evidence="8">Belongs to the P-Pant transferase superfamily. AcpS family.</text>
</comment>
<evidence type="ECO:0000256" key="6">
    <source>
        <dbReference type="ARBA" id="ARBA00023098"/>
    </source>
</evidence>
<dbReference type="NCBIfam" id="TIGR00556">
    <property type="entry name" value="pantethn_trn"/>
    <property type="match status" value="1"/>
</dbReference>
<accession>A0A7C1FTS4</accession>
<keyword evidence="3 8" id="KW-0479">Metal-binding</keyword>
<keyword evidence="4 8" id="KW-0276">Fatty acid metabolism</keyword>
<dbReference type="InterPro" id="IPR002582">
    <property type="entry name" value="ACPS"/>
</dbReference>
<comment type="cofactor">
    <cofactor evidence="8">
        <name>Mg(2+)</name>
        <dbReference type="ChEBI" id="CHEBI:18420"/>
    </cofactor>
</comment>
<evidence type="ECO:0000259" key="9">
    <source>
        <dbReference type="Pfam" id="PF01648"/>
    </source>
</evidence>
<keyword evidence="8" id="KW-0963">Cytoplasm</keyword>
<evidence type="ECO:0000256" key="4">
    <source>
        <dbReference type="ARBA" id="ARBA00022832"/>
    </source>
</evidence>
<evidence type="ECO:0000256" key="5">
    <source>
        <dbReference type="ARBA" id="ARBA00022842"/>
    </source>
</evidence>
<dbReference type="InterPro" id="IPR037143">
    <property type="entry name" value="4-PPantetheinyl_Trfase_dom_sf"/>
</dbReference>
<protein>
    <recommendedName>
        <fullName evidence="8">Holo-[acyl-carrier-protein] synthase</fullName>
        <shortName evidence="8">Holo-ACP synthase</shortName>
        <ecNumber evidence="8">2.7.8.7</ecNumber>
    </recommendedName>
    <alternativeName>
        <fullName evidence="8">4'-phosphopantetheinyl transferase AcpS</fullName>
    </alternativeName>
</protein>
<keyword evidence="1 8" id="KW-0444">Lipid biosynthesis</keyword>
<dbReference type="GO" id="GO:0008897">
    <property type="term" value="F:holo-[acyl-carrier-protein] synthase activity"/>
    <property type="evidence" value="ECO:0007669"/>
    <property type="project" value="UniProtKB-UniRule"/>
</dbReference>
<dbReference type="AlphaFoldDB" id="A0A7C1FTS4"/>
<feature type="domain" description="4'-phosphopantetheinyl transferase" evidence="9">
    <location>
        <begin position="34"/>
        <end position="145"/>
    </location>
</feature>
<dbReference type="GO" id="GO:0000287">
    <property type="term" value="F:magnesium ion binding"/>
    <property type="evidence" value="ECO:0007669"/>
    <property type="project" value="UniProtKB-UniRule"/>
</dbReference>
<proteinExistence type="inferred from homology"/>
<feature type="binding site" evidence="8">
    <location>
        <position position="37"/>
    </location>
    <ligand>
        <name>Mg(2+)</name>
        <dbReference type="ChEBI" id="CHEBI:18420"/>
    </ligand>
</feature>
<sequence length="160" mass="17773">MSLLRCGASVSFTWESDVVIEPIWDPDAAGPVEVGVDAIEIWRIERALSRFGERFLSRIYTEAERIRYAGRASELAARFAAKEAVMKALGTGVRGVRWRDIEVLPNRRGKPVVRLYATAAERAQLLGLQHIAVSLTHARDLAIAVVVAVFAPSHSRDRIH</sequence>
<dbReference type="GO" id="GO:0005737">
    <property type="term" value="C:cytoplasm"/>
    <property type="evidence" value="ECO:0007669"/>
    <property type="project" value="UniProtKB-SubCell"/>
</dbReference>
<name>A0A7C1FTS4_THERO</name>
<dbReference type="InterPro" id="IPR004568">
    <property type="entry name" value="Ppantetheine-prot_Trfase_dom"/>
</dbReference>
<dbReference type="HAMAP" id="MF_00101">
    <property type="entry name" value="AcpS"/>
    <property type="match status" value="1"/>
</dbReference>
<evidence type="ECO:0000256" key="3">
    <source>
        <dbReference type="ARBA" id="ARBA00022723"/>
    </source>
</evidence>
<dbReference type="InterPro" id="IPR008278">
    <property type="entry name" value="4-PPantetheinyl_Trfase_dom"/>
</dbReference>
<keyword evidence="5 8" id="KW-0460">Magnesium</keyword>
<dbReference type="SUPFAM" id="SSF56214">
    <property type="entry name" value="4'-phosphopantetheinyl transferase"/>
    <property type="match status" value="1"/>
</dbReference>
<dbReference type="GO" id="GO:0006633">
    <property type="term" value="P:fatty acid biosynthetic process"/>
    <property type="evidence" value="ECO:0007669"/>
    <property type="project" value="UniProtKB-UniRule"/>
</dbReference>
<comment type="subcellular location">
    <subcellularLocation>
        <location evidence="8">Cytoplasm</location>
    </subcellularLocation>
</comment>
<gene>
    <name evidence="8 10" type="primary">acpS</name>
    <name evidence="10" type="ORF">ENP47_04340</name>
</gene>
<dbReference type="Gene3D" id="3.90.470.20">
    <property type="entry name" value="4'-phosphopantetheinyl transferase domain"/>
    <property type="match status" value="1"/>
</dbReference>
<comment type="caution">
    <text evidence="10">The sequence shown here is derived from an EMBL/GenBank/DDBJ whole genome shotgun (WGS) entry which is preliminary data.</text>
</comment>
<organism evidence="10">
    <name type="scientific">Thermomicrobium roseum</name>
    <dbReference type="NCBI Taxonomy" id="500"/>
    <lineage>
        <taxon>Bacteria</taxon>
        <taxon>Pseudomonadati</taxon>
        <taxon>Thermomicrobiota</taxon>
        <taxon>Thermomicrobia</taxon>
        <taxon>Thermomicrobiales</taxon>
        <taxon>Thermomicrobiaceae</taxon>
        <taxon>Thermomicrobium</taxon>
    </lineage>
</organism>
<evidence type="ECO:0000313" key="10">
    <source>
        <dbReference type="EMBL" id="HEF64814.1"/>
    </source>
</evidence>
<evidence type="ECO:0000256" key="7">
    <source>
        <dbReference type="ARBA" id="ARBA00023160"/>
    </source>
</evidence>
<evidence type="ECO:0000256" key="8">
    <source>
        <dbReference type="HAMAP-Rule" id="MF_00101"/>
    </source>
</evidence>
<keyword evidence="7 8" id="KW-0275">Fatty acid biosynthesis</keyword>
<dbReference type="EMBL" id="DSJL01000009">
    <property type="protein sequence ID" value="HEF64814.1"/>
    <property type="molecule type" value="Genomic_DNA"/>
</dbReference>